<dbReference type="InParanoid" id="K3X620"/>
<feature type="compositionally biased region" description="Polar residues" evidence="1">
    <location>
        <begin position="804"/>
        <end position="821"/>
    </location>
</feature>
<dbReference type="PANTHER" id="PTHR37067:SF3">
    <property type="entry name" value="PX DOMAIN-CONTAINING PROTEIN"/>
    <property type="match status" value="1"/>
</dbReference>
<dbReference type="EMBL" id="GL376588">
    <property type="status" value="NOT_ANNOTATED_CDS"/>
    <property type="molecule type" value="Genomic_DNA"/>
</dbReference>
<organism evidence="2 3">
    <name type="scientific">Globisporangium ultimum (strain ATCC 200006 / CBS 805.95 / DAOM BR144)</name>
    <name type="common">Pythium ultimum</name>
    <dbReference type="NCBI Taxonomy" id="431595"/>
    <lineage>
        <taxon>Eukaryota</taxon>
        <taxon>Sar</taxon>
        <taxon>Stramenopiles</taxon>
        <taxon>Oomycota</taxon>
        <taxon>Peronosporomycetes</taxon>
        <taxon>Pythiales</taxon>
        <taxon>Pythiaceae</taxon>
        <taxon>Globisporangium</taxon>
    </lineage>
</organism>
<feature type="region of interest" description="Disordered" evidence="1">
    <location>
        <begin position="804"/>
        <end position="830"/>
    </location>
</feature>
<sequence length="920" mass="101837">MTVTRSDHPPSSVHTPSTPGGAGAASAPSHESSGNSHHQHKLKKHKDRGLKFNEKHALKYGLSVCSRNAKTTTVESVMCKFCVAFGKESASDSTRKRRATANIKYFRQPFRADHYLSHLEINHKQKWGEYEHATGPEKEKFFAAHIEETTMNSLAMAQQQHQQQHNSHNQNQLRSQGDANGDLTAQRVGPVRLPASEIERAVVELLIGEMFYSPSDEEGVRKPHALDVFVKKDGSENYEIVIKNQRLYDLAIKFVSCGASFRLASRMIQCTKEETKLAYYGGASEHKIASYVRAVLASNLQKIALMMRSSWSYAIATDAAIHQSTSYLDIRIRLWQHGSLHDFHIMTLPTFDQYPAPAIVQRLEKCLNILDSNWRAKLLGTTTNGGTNTGRNTGMTGSQQGLAARLTSLVTKPGFYLIWCGVHQLELVVKNAVTEFCQKSFYDELVAILATLRQDHHGVFNTADIPDITPTYATSRGFTDKLMQALKWLIEHRLAVTPYLQTTAPSSVPSASWWVCVAVAHRVLAEVEYFLKKLLTMESSLNLVSDQVQELCKLTLIMADVVGARRDLWETRDTEDACAAGSFLLTYQNSQQFIQNEGGPLAIEMFDTLRGVDRLHISKSVAHFVVDLIAAVATIAQEGRHYCAEDVGVLVNPPCVMPISVFEMGKEAFLKVLYAQEQRLLQTFSEDEVKSIQQEYEDFIVAVEREPILSGVLKKHGRETDVSFAWSCLNGRYKMLQEFVGGLAAVVPEAAAGTLASDLSSLNWEKPDYRQTMIDFALEGILHAKQKMKVELVDINYLHSSPPASAVNSPQSPVQPTQQAGSPPLSIGGQFVQNQQPATMDLTDSSALPMTLPLPMQSVMMQDHEMASAILQPSAIVGISEAQLQQQQQPVSLTLSQDTQSGVAIAPSSVTTANDGYMVV</sequence>
<reference evidence="3" key="1">
    <citation type="journal article" date="2010" name="Genome Biol.">
        <title>Genome sequence of the necrotrophic plant pathogen Pythium ultimum reveals original pathogenicity mechanisms and effector repertoire.</title>
        <authorList>
            <person name="Levesque C.A."/>
            <person name="Brouwer H."/>
            <person name="Cano L."/>
            <person name="Hamilton J.P."/>
            <person name="Holt C."/>
            <person name="Huitema E."/>
            <person name="Raffaele S."/>
            <person name="Robideau G.P."/>
            <person name="Thines M."/>
            <person name="Win J."/>
            <person name="Zerillo M.M."/>
            <person name="Beakes G.W."/>
            <person name="Boore J.L."/>
            <person name="Busam D."/>
            <person name="Dumas B."/>
            <person name="Ferriera S."/>
            <person name="Fuerstenberg S.I."/>
            <person name="Gachon C.M."/>
            <person name="Gaulin E."/>
            <person name="Govers F."/>
            <person name="Grenville-Briggs L."/>
            <person name="Horner N."/>
            <person name="Hostetler J."/>
            <person name="Jiang R.H."/>
            <person name="Johnson J."/>
            <person name="Krajaejun T."/>
            <person name="Lin H."/>
            <person name="Meijer H.J."/>
            <person name="Moore B."/>
            <person name="Morris P."/>
            <person name="Phuntmart V."/>
            <person name="Puiu D."/>
            <person name="Shetty J."/>
            <person name="Stajich J.E."/>
            <person name="Tripathy S."/>
            <person name="Wawra S."/>
            <person name="van West P."/>
            <person name="Whitty B.R."/>
            <person name="Coutinho P.M."/>
            <person name="Henrissat B."/>
            <person name="Martin F."/>
            <person name="Thomas P.D."/>
            <person name="Tyler B.M."/>
            <person name="De Vries R.P."/>
            <person name="Kamoun S."/>
            <person name="Yandell M."/>
            <person name="Tisserat N."/>
            <person name="Buell C.R."/>
        </authorList>
    </citation>
    <scope>NUCLEOTIDE SEQUENCE</scope>
    <source>
        <strain evidence="3">DAOM:BR144</strain>
    </source>
</reference>
<feature type="compositionally biased region" description="Low complexity" evidence="1">
    <location>
        <begin position="158"/>
        <end position="172"/>
    </location>
</feature>
<feature type="compositionally biased region" description="Low complexity" evidence="1">
    <location>
        <begin position="9"/>
        <end position="29"/>
    </location>
</feature>
<protein>
    <submittedName>
        <fullName evidence="2">Uncharacterized protein</fullName>
    </submittedName>
</protein>
<dbReference type="eggNOG" id="ENOG502SF9J">
    <property type="taxonomic scope" value="Eukaryota"/>
</dbReference>
<accession>K3X620</accession>
<proteinExistence type="predicted"/>
<dbReference type="Proteomes" id="UP000019132">
    <property type="component" value="Unassembled WGS sequence"/>
</dbReference>
<dbReference type="EnsemblProtists" id="PYU1_T012669">
    <property type="protein sequence ID" value="PYU1_T012669"/>
    <property type="gene ID" value="PYU1_G012643"/>
</dbReference>
<dbReference type="OMA" id="YGGCSEH"/>
<evidence type="ECO:0000256" key="1">
    <source>
        <dbReference type="SAM" id="MobiDB-lite"/>
    </source>
</evidence>
<dbReference type="AlphaFoldDB" id="K3X620"/>
<reference evidence="3" key="2">
    <citation type="submission" date="2010-04" db="EMBL/GenBank/DDBJ databases">
        <authorList>
            <person name="Buell R."/>
            <person name="Hamilton J."/>
            <person name="Hostetler J."/>
        </authorList>
    </citation>
    <scope>NUCLEOTIDE SEQUENCE [LARGE SCALE GENOMIC DNA]</scope>
    <source>
        <strain evidence="3">DAOM:BR144</strain>
    </source>
</reference>
<dbReference type="STRING" id="431595.K3X620"/>
<evidence type="ECO:0000313" key="3">
    <source>
        <dbReference type="Proteomes" id="UP000019132"/>
    </source>
</evidence>
<dbReference type="HOGENOM" id="CLU_009162_0_0_1"/>
<feature type="region of interest" description="Disordered" evidence="1">
    <location>
        <begin position="155"/>
        <end position="184"/>
    </location>
</feature>
<evidence type="ECO:0000313" key="2">
    <source>
        <dbReference type="EnsemblProtists" id="PYU1_T012669"/>
    </source>
</evidence>
<reference evidence="2" key="3">
    <citation type="submission" date="2015-02" db="UniProtKB">
        <authorList>
            <consortium name="EnsemblProtists"/>
        </authorList>
    </citation>
    <scope>IDENTIFICATION</scope>
    <source>
        <strain evidence="2">DAOM BR144</strain>
    </source>
</reference>
<dbReference type="PANTHER" id="PTHR37067">
    <property type="entry name" value="PX DOMAIN-CONTAINING PROTEIN"/>
    <property type="match status" value="1"/>
</dbReference>
<keyword evidence="3" id="KW-1185">Reference proteome</keyword>
<name>K3X620_GLOUD</name>
<dbReference type="VEuPathDB" id="FungiDB:PYU1_G012643"/>
<feature type="compositionally biased region" description="Basic residues" evidence="1">
    <location>
        <begin position="37"/>
        <end position="48"/>
    </location>
</feature>
<feature type="region of interest" description="Disordered" evidence="1">
    <location>
        <begin position="1"/>
        <end position="49"/>
    </location>
</feature>